<dbReference type="AlphaFoldDB" id="A0A1U9QNX6"/>
<organism evidence="3 4">
    <name type="scientific">Streptomyces niveus</name>
    <name type="common">Streptomyces spheroides</name>
    <dbReference type="NCBI Taxonomy" id="193462"/>
    <lineage>
        <taxon>Bacteria</taxon>
        <taxon>Bacillati</taxon>
        <taxon>Actinomycetota</taxon>
        <taxon>Actinomycetes</taxon>
        <taxon>Kitasatosporales</taxon>
        <taxon>Streptomycetaceae</taxon>
        <taxon>Streptomyces</taxon>
    </lineage>
</organism>
<dbReference type="KEGG" id="snw:BBN63_06125"/>
<dbReference type="Proteomes" id="UP000189677">
    <property type="component" value="Chromosome"/>
</dbReference>
<gene>
    <name evidence="3" type="ORF">BBN63_06125</name>
</gene>
<feature type="region of interest" description="Disordered" evidence="1">
    <location>
        <begin position="54"/>
        <end position="83"/>
    </location>
</feature>
<protein>
    <recommendedName>
        <fullName evidence="5">Chaplin domain-containing protein</fullName>
    </recommendedName>
</protein>
<reference evidence="3 4" key="1">
    <citation type="submission" date="2016-11" db="EMBL/GenBank/DDBJ databases">
        <title>Complete genome sequence of Streptomyces niveus SCSIO 3406.</title>
        <authorList>
            <person name="Zhu Q."/>
            <person name="Cheng W."/>
            <person name="Song Y."/>
            <person name="Li Q."/>
            <person name="Ju J."/>
        </authorList>
    </citation>
    <scope>NUCLEOTIDE SEQUENCE [LARGE SCALE GENOMIC DNA]</scope>
    <source>
        <strain evidence="3 4">SCSIO 3406</strain>
    </source>
</reference>
<evidence type="ECO:0000256" key="1">
    <source>
        <dbReference type="SAM" id="MobiDB-lite"/>
    </source>
</evidence>
<evidence type="ECO:0000313" key="3">
    <source>
        <dbReference type="EMBL" id="AQU65880.1"/>
    </source>
</evidence>
<dbReference type="EMBL" id="CP018047">
    <property type="protein sequence ID" value="AQU65880.1"/>
    <property type="molecule type" value="Genomic_DNA"/>
</dbReference>
<sequence length="128" mass="13237">MAGPSRAFWLAVLLLALLYTHGVNGHNAATHASPVLAVTAVAAAPATASGDFGNHDAAPCHHDGDEAEHGSESCASGQPQYRADLPARGTTPLCVVELTRLHNPAYTAAADTFPTSCAERRDPGILRV</sequence>
<feature type="chain" id="PRO_5038488316" description="Chaplin domain-containing protein" evidence="2">
    <location>
        <begin position="26"/>
        <end position="128"/>
    </location>
</feature>
<evidence type="ECO:0000313" key="4">
    <source>
        <dbReference type="Proteomes" id="UP000189677"/>
    </source>
</evidence>
<keyword evidence="2" id="KW-0732">Signal</keyword>
<name>A0A1U9QNX6_STRNV</name>
<feature type="compositionally biased region" description="Basic and acidic residues" evidence="1">
    <location>
        <begin position="58"/>
        <end position="71"/>
    </location>
</feature>
<keyword evidence="4" id="KW-1185">Reference proteome</keyword>
<evidence type="ECO:0000256" key="2">
    <source>
        <dbReference type="SAM" id="SignalP"/>
    </source>
</evidence>
<evidence type="ECO:0008006" key="5">
    <source>
        <dbReference type="Google" id="ProtNLM"/>
    </source>
</evidence>
<proteinExistence type="predicted"/>
<accession>A0A1U9QNX6</accession>
<feature type="signal peptide" evidence="2">
    <location>
        <begin position="1"/>
        <end position="25"/>
    </location>
</feature>